<reference evidence="2 4" key="2">
    <citation type="submission" date="2018-06" db="EMBL/GenBank/DDBJ databases">
        <authorList>
            <consortium name="Pathogen Informatics"/>
            <person name="Doyle S."/>
        </authorList>
    </citation>
    <scope>NUCLEOTIDE SEQUENCE [LARGE SCALE GENOMIC DNA]</scope>
    <source>
        <strain evidence="2 4">NCTC10338</strain>
    </source>
</reference>
<evidence type="ECO:0000313" key="1">
    <source>
        <dbReference type="EMBL" id="AVK98351.1"/>
    </source>
</evidence>
<evidence type="ECO:0000313" key="3">
    <source>
        <dbReference type="Proteomes" id="UP000238825"/>
    </source>
</evidence>
<protein>
    <submittedName>
        <fullName evidence="2">YviE</fullName>
    </submittedName>
</protein>
<accession>A0A2S0K4R6</accession>
<reference evidence="1 3" key="1">
    <citation type="submission" date="2017-03" db="EMBL/GenBank/DDBJ databases">
        <title>The whole genome sequencing and assembly of Lysinibacillus sphaericus DSM 28T strain.</title>
        <authorList>
            <person name="Lee Y.-J."/>
            <person name="Yi H."/>
            <person name="Bahn Y.-S."/>
            <person name="Kim J.F."/>
            <person name="Lee D.-W."/>
        </authorList>
    </citation>
    <scope>NUCLEOTIDE SEQUENCE [LARGE SCALE GENOMIC DNA]</scope>
    <source>
        <strain evidence="1 3">DSM 28</strain>
    </source>
</reference>
<dbReference type="InterPro" id="IPR045527">
    <property type="entry name" value="DUF6470"/>
</dbReference>
<dbReference type="AlphaFoldDB" id="A0A2S0K4R6"/>
<name>A0A2S0K4R6_LYSSH</name>
<dbReference type="EMBL" id="CP019980">
    <property type="protein sequence ID" value="AVK98351.1"/>
    <property type="molecule type" value="Genomic_DNA"/>
</dbReference>
<dbReference type="Proteomes" id="UP000238825">
    <property type="component" value="Chromosome"/>
</dbReference>
<dbReference type="Proteomes" id="UP000255295">
    <property type="component" value="Unassembled WGS sequence"/>
</dbReference>
<proteinExistence type="predicted"/>
<sequence length="187" mass="20938">MKLPQIQIRTTDAQIDLNIARPQQYIKQPRATQQIEQPAATLEIHTTRSVLKIDSSQARRDLGLIGPLESSANYAQKGKQEALKGMARRAREGRQMMENAGKDQGRATIQNIAKQNHGPHRVQFNIKFVPSVGSVKIDYTPGTTDVNIQRREPIIDAQVNKPIHEYTPGKVTGTMIQRPDVDIDVII</sequence>
<evidence type="ECO:0000313" key="2">
    <source>
        <dbReference type="EMBL" id="SUV15683.1"/>
    </source>
</evidence>
<organism evidence="1 3">
    <name type="scientific">Lysinibacillus sphaericus</name>
    <name type="common">Bacillus sphaericus</name>
    <dbReference type="NCBI Taxonomy" id="1421"/>
    <lineage>
        <taxon>Bacteria</taxon>
        <taxon>Bacillati</taxon>
        <taxon>Bacillota</taxon>
        <taxon>Bacilli</taxon>
        <taxon>Bacillales</taxon>
        <taxon>Bacillaceae</taxon>
        <taxon>Lysinibacillus</taxon>
    </lineage>
</organism>
<dbReference type="GeneID" id="48278415"/>
<dbReference type="Pfam" id="PF20074">
    <property type="entry name" value="DUF6470"/>
    <property type="match status" value="1"/>
</dbReference>
<dbReference type="EMBL" id="UFSZ01000001">
    <property type="protein sequence ID" value="SUV15683.1"/>
    <property type="molecule type" value="Genomic_DNA"/>
</dbReference>
<evidence type="ECO:0000313" key="4">
    <source>
        <dbReference type="Proteomes" id="UP000255295"/>
    </source>
</evidence>
<gene>
    <name evidence="1" type="ORF">LS41612_19590</name>
    <name evidence="2" type="ORF">NCTC10338_00752</name>
</gene>
<dbReference type="RefSeq" id="WP_024362474.1">
    <property type="nucleotide sequence ID" value="NZ_BJNS01000004.1"/>
</dbReference>